<protein>
    <submittedName>
        <fullName evidence="2">Uncharacterized protein</fullName>
    </submittedName>
</protein>
<dbReference type="RefSeq" id="XP_049141129.1">
    <property type="nucleotide sequence ID" value="XM_049283986.1"/>
</dbReference>
<feature type="region of interest" description="Disordered" evidence="1">
    <location>
        <begin position="160"/>
        <end position="181"/>
    </location>
</feature>
<dbReference type="EMBL" id="CP019475">
    <property type="protein sequence ID" value="UQC79497.1"/>
    <property type="molecule type" value="Genomic_DNA"/>
</dbReference>
<reference evidence="2" key="1">
    <citation type="journal article" date="2021" name="Mol. Plant Microbe Interact.">
        <title>Complete Genome Sequence of the Plant-Pathogenic Fungus Colletotrichum lupini.</title>
        <authorList>
            <person name="Baroncelli R."/>
            <person name="Pensec F."/>
            <person name="Da Lio D."/>
            <person name="Boufleur T."/>
            <person name="Vicente I."/>
            <person name="Sarrocco S."/>
            <person name="Picot A."/>
            <person name="Baraldi E."/>
            <person name="Sukno S."/>
            <person name="Thon M."/>
            <person name="Le Floch G."/>
        </authorList>
    </citation>
    <scope>NUCLEOTIDE SEQUENCE</scope>
    <source>
        <strain evidence="2">IMI 504893</strain>
    </source>
</reference>
<gene>
    <name evidence="2" type="ORF">CLUP02_04977</name>
</gene>
<dbReference type="Proteomes" id="UP000830671">
    <property type="component" value="Chromosome 3"/>
</dbReference>
<dbReference type="AlphaFoldDB" id="A0A9Q8SLC9"/>
<organism evidence="2 3">
    <name type="scientific">Colletotrichum lupini</name>
    <dbReference type="NCBI Taxonomy" id="145971"/>
    <lineage>
        <taxon>Eukaryota</taxon>
        <taxon>Fungi</taxon>
        <taxon>Dikarya</taxon>
        <taxon>Ascomycota</taxon>
        <taxon>Pezizomycotina</taxon>
        <taxon>Sordariomycetes</taxon>
        <taxon>Hypocreomycetidae</taxon>
        <taxon>Glomerellales</taxon>
        <taxon>Glomerellaceae</taxon>
        <taxon>Colletotrichum</taxon>
        <taxon>Colletotrichum acutatum species complex</taxon>
    </lineage>
</organism>
<evidence type="ECO:0000313" key="2">
    <source>
        <dbReference type="EMBL" id="UQC79497.1"/>
    </source>
</evidence>
<sequence length="181" mass="19793">MDGSREELSAPSRPPLLRTTTLNRDQQAFGGDASPFTTHPSHSSMCWCNPLDVVLVATLTAQPVTDDPTYPPSKGPPNRLIVHPPKEEEWQGGATTKKCRQGSHGGSAKASRVNRQRARRCTFWSCLTPAVIYGTWTAWLRDPQLPTLVAEAGPANMPVALPMSCRPSEEGSSAEYSPRRR</sequence>
<keyword evidence="3" id="KW-1185">Reference proteome</keyword>
<evidence type="ECO:0000313" key="3">
    <source>
        <dbReference type="Proteomes" id="UP000830671"/>
    </source>
</evidence>
<dbReference type="GeneID" id="73338996"/>
<accession>A0A9Q8SLC9</accession>
<dbReference type="KEGG" id="clup:CLUP02_04977"/>
<proteinExistence type="predicted"/>
<name>A0A9Q8SLC9_9PEZI</name>
<evidence type="ECO:0000256" key="1">
    <source>
        <dbReference type="SAM" id="MobiDB-lite"/>
    </source>
</evidence>